<dbReference type="Proteomes" id="UP000249464">
    <property type="component" value="Unassembled WGS sequence"/>
</dbReference>
<dbReference type="EMBL" id="FQNC01000043">
    <property type="protein sequence ID" value="SGY49271.1"/>
    <property type="molecule type" value="Genomic_DNA"/>
</dbReference>
<sequence>MPPLPQLLSLSALESVFSPAHVNNLSPTVSLMARDVLPGHALERRAADEMQVPSEVHLLRQRALATSCVDSTFNDTYISSLFYYGGPGATVY</sequence>
<organism evidence="1 2">
    <name type="scientific">Microbotryum silenes-dioicae</name>
    <dbReference type="NCBI Taxonomy" id="796604"/>
    <lineage>
        <taxon>Eukaryota</taxon>
        <taxon>Fungi</taxon>
        <taxon>Dikarya</taxon>
        <taxon>Basidiomycota</taxon>
        <taxon>Pucciniomycotina</taxon>
        <taxon>Microbotryomycetes</taxon>
        <taxon>Microbotryales</taxon>
        <taxon>Microbotryaceae</taxon>
        <taxon>Microbotryum</taxon>
    </lineage>
</organism>
<evidence type="ECO:0000313" key="2">
    <source>
        <dbReference type="Proteomes" id="UP000249464"/>
    </source>
</evidence>
<keyword evidence="2" id="KW-1185">Reference proteome</keyword>
<name>A0A2X0M7J7_9BASI</name>
<proteinExistence type="predicted"/>
<reference evidence="1 2" key="1">
    <citation type="submission" date="2016-11" db="EMBL/GenBank/DDBJ databases">
        <authorList>
            <person name="Jaros S."/>
            <person name="Januszkiewicz K."/>
            <person name="Wedrychowicz H."/>
        </authorList>
    </citation>
    <scope>NUCLEOTIDE SEQUENCE [LARGE SCALE GENOMIC DNA]</scope>
</reference>
<accession>A0A2X0M7J7</accession>
<gene>
    <name evidence="1" type="primary">BQ5605_C001g00759</name>
    <name evidence="1" type="ORF">BQ5605_C001G00759</name>
</gene>
<dbReference type="AlphaFoldDB" id="A0A2X0M7J7"/>
<evidence type="ECO:0000313" key="1">
    <source>
        <dbReference type="EMBL" id="SGY49271.1"/>
    </source>
</evidence>
<protein>
    <submittedName>
        <fullName evidence="1">BQ5605_C001g00759 protein</fullName>
    </submittedName>
</protein>